<evidence type="ECO:0000313" key="7">
    <source>
        <dbReference type="EMBL" id="PWV97134.1"/>
    </source>
</evidence>
<dbReference type="EMBL" id="QGTR01000007">
    <property type="protein sequence ID" value="PWV97134.1"/>
    <property type="molecule type" value="Genomic_DNA"/>
</dbReference>
<dbReference type="RefSeq" id="WP_110034201.1">
    <property type="nucleotide sequence ID" value="NZ_QGTR01000007.1"/>
</dbReference>
<keyword evidence="4" id="KW-0547">Nucleotide-binding</keyword>
<accession>A0A317PEH6</accession>
<dbReference type="InterPro" id="IPR017871">
    <property type="entry name" value="ABC_transporter-like_CS"/>
</dbReference>
<dbReference type="PROSITE" id="PS00211">
    <property type="entry name" value="ABC_TRANSPORTER_1"/>
    <property type="match status" value="1"/>
</dbReference>
<evidence type="ECO:0000259" key="6">
    <source>
        <dbReference type="PROSITE" id="PS50893"/>
    </source>
</evidence>
<evidence type="ECO:0000256" key="2">
    <source>
        <dbReference type="ARBA" id="ARBA00005417"/>
    </source>
</evidence>
<sequence length="340" mass="36697">MAEVRLSRLSKSFGAAAAVSGLDLTIADGEFVVLLGPTGAGKTTTLRLIAGLERPDAGSVTIGGEEVTARSPAERDVAFVFQQYSLYPHLSVYDNLAFPLRSPARRLPAAEVDARVREIAGLVRIDHKLDSRSTRLSGGEMQRVAIGRALVRKPSIFLMDEPLSSLDAKLRADLRLELKRIQSDVGSTLLYVTHDQIEAMTMADRIGILSGGELVQLGTPRDIYTSPANLHVAARLGNPQINLVEPGLIPCQSVPRGTRTIGARTEHVEVEKAAAGAAANARIDWIEHLGDQNHLHIAVDGRRITLLADPYSGFKAGDAVAIRLREPLFFGADDRRISHG</sequence>
<organism evidence="7 8">
    <name type="scientific">Hoeflea marina</name>
    <dbReference type="NCBI Taxonomy" id="274592"/>
    <lineage>
        <taxon>Bacteria</taxon>
        <taxon>Pseudomonadati</taxon>
        <taxon>Pseudomonadota</taxon>
        <taxon>Alphaproteobacteria</taxon>
        <taxon>Hyphomicrobiales</taxon>
        <taxon>Rhizobiaceae</taxon>
        <taxon>Hoeflea</taxon>
    </lineage>
</organism>
<dbReference type="InterPro" id="IPR008995">
    <property type="entry name" value="Mo/tungstate-bd_C_term_dom"/>
</dbReference>
<comment type="similarity">
    <text evidence="2">Belongs to the ABC transporter superfamily.</text>
</comment>
<dbReference type="SUPFAM" id="SSF50331">
    <property type="entry name" value="MOP-like"/>
    <property type="match status" value="1"/>
</dbReference>
<dbReference type="SUPFAM" id="SSF52540">
    <property type="entry name" value="P-loop containing nucleoside triphosphate hydrolases"/>
    <property type="match status" value="1"/>
</dbReference>
<dbReference type="InterPro" id="IPR003439">
    <property type="entry name" value="ABC_transporter-like_ATP-bd"/>
</dbReference>
<dbReference type="SMART" id="SM00382">
    <property type="entry name" value="AAA"/>
    <property type="match status" value="1"/>
</dbReference>
<dbReference type="OrthoDB" id="9767663at2"/>
<comment type="subcellular location">
    <subcellularLocation>
        <location evidence="1">Cell inner membrane</location>
        <topology evidence="1">Peripheral membrane protein</topology>
    </subcellularLocation>
</comment>
<dbReference type="InterPro" id="IPR012340">
    <property type="entry name" value="NA-bd_OB-fold"/>
</dbReference>
<dbReference type="GO" id="GO:0055052">
    <property type="term" value="C:ATP-binding cassette (ABC) transporter complex, substrate-binding subunit-containing"/>
    <property type="evidence" value="ECO:0007669"/>
    <property type="project" value="TreeGrafter"/>
</dbReference>
<dbReference type="Pfam" id="PF08402">
    <property type="entry name" value="TOBE_2"/>
    <property type="match status" value="1"/>
</dbReference>
<dbReference type="AlphaFoldDB" id="A0A317PEH6"/>
<evidence type="ECO:0000256" key="4">
    <source>
        <dbReference type="ARBA" id="ARBA00022741"/>
    </source>
</evidence>
<evidence type="ECO:0000256" key="1">
    <source>
        <dbReference type="ARBA" id="ARBA00004417"/>
    </source>
</evidence>
<dbReference type="InterPro" id="IPR013611">
    <property type="entry name" value="Transp-assoc_OB_typ2"/>
</dbReference>
<feature type="domain" description="ABC transporter" evidence="6">
    <location>
        <begin position="4"/>
        <end position="236"/>
    </location>
</feature>
<keyword evidence="5 7" id="KW-0067">ATP-binding</keyword>
<dbReference type="InterPro" id="IPR027417">
    <property type="entry name" value="P-loop_NTPase"/>
</dbReference>
<dbReference type="GO" id="GO:0016887">
    <property type="term" value="F:ATP hydrolysis activity"/>
    <property type="evidence" value="ECO:0007669"/>
    <property type="project" value="InterPro"/>
</dbReference>
<dbReference type="FunFam" id="3.40.50.300:FF:000042">
    <property type="entry name" value="Maltose/maltodextrin ABC transporter, ATP-binding protein"/>
    <property type="match status" value="1"/>
</dbReference>
<keyword evidence="3" id="KW-0813">Transport</keyword>
<dbReference type="Gene3D" id="2.40.50.140">
    <property type="entry name" value="Nucleic acid-binding proteins"/>
    <property type="match status" value="1"/>
</dbReference>
<dbReference type="GO" id="GO:0005524">
    <property type="term" value="F:ATP binding"/>
    <property type="evidence" value="ECO:0007669"/>
    <property type="project" value="UniProtKB-KW"/>
</dbReference>
<dbReference type="GO" id="GO:0140359">
    <property type="term" value="F:ABC-type transporter activity"/>
    <property type="evidence" value="ECO:0007669"/>
    <property type="project" value="UniProtKB-ARBA"/>
</dbReference>
<evidence type="ECO:0000313" key="8">
    <source>
        <dbReference type="Proteomes" id="UP000246352"/>
    </source>
</evidence>
<reference evidence="7 8" key="1">
    <citation type="submission" date="2018-05" db="EMBL/GenBank/DDBJ databases">
        <title>Genomic Encyclopedia of Type Strains, Phase IV (KMG-IV): sequencing the most valuable type-strain genomes for metagenomic binning, comparative biology and taxonomic classification.</title>
        <authorList>
            <person name="Goeker M."/>
        </authorList>
    </citation>
    <scope>NUCLEOTIDE SEQUENCE [LARGE SCALE GENOMIC DNA]</scope>
    <source>
        <strain evidence="7 8">DSM 16791</strain>
    </source>
</reference>
<comment type="caution">
    <text evidence="7">The sequence shown here is derived from an EMBL/GenBank/DDBJ whole genome shotgun (WGS) entry which is preliminary data.</text>
</comment>
<evidence type="ECO:0000256" key="3">
    <source>
        <dbReference type="ARBA" id="ARBA00022448"/>
    </source>
</evidence>
<dbReference type="InterPro" id="IPR047641">
    <property type="entry name" value="ABC_transpr_MalK/UgpC-like"/>
</dbReference>
<name>A0A317PEH6_9HYPH</name>
<dbReference type="Pfam" id="PF00005">
    <property type="entry name" value="ABC_tran"/>
    <property type="match status" value="1"/>
</dbReference>
<dbReference type="Gene3D" id="3.40.50.300">
    <property type="entry name" value="P-loop containing nucleotide triphosphate hydrolases"/>
    <property type="match status" value="1"/>
</dbReference>
<dbReference type="PANTHER" id="PTHR43875:SF1">
    <property type="entry name" value="OSMOPROTECTIVE COMPOUNDS UPTAKE ATP-BINDING PROTEIN GGTA"/>
    <property type="match status" value="1"/>
</dbReference>
<protein>
    <submittedName>
        <fullName evidence="7">Carbohydrate ABC transporter ATP-binding protein (CUT1 family)</fullName>
    </submittedName>
</protein>
<proteinExistence type="inferred from homology"/>
<gene>
    <name evidence="7" type="ORF">DFR52_10745</name>
</gene>
<dbReference type="Proteomes" id="UP000246352">
    <property type="component" value="Unassembled WGS sequence"/>
</dbReference>
<dbReference type="PANTHER" id="PTHR43875">
    <property type="entry name" value="MALTODEXTRIN IMPORT ATP-BINDING PROTEIN MSMX"/>
    <property type="match status" value="1"/>
</dbReference>
<dbReference type="PROSITE" id="PS50893">
    <property type="entry name" value="ABC_TRANSPORTER_2"/>
    <property type="match status" value="1"/>
</dbReference>
<keyword evidence="8" id="KW-1185">Reference proteome</keyword>
<evidence type="ECO:0000256" key="5">
    <source>
        <dbReference type="ARBA" id="ARBA00022840"/>
    </source>
</evidence>
<dbReference type="InterPro" id="IPR003593">
    <property type="entry name" value="AAA+_ATPase"/>
</dbReference>